<comment type="function">
    <text evidence="6">Catalyzes the phosphorylation of the position 2 hydroxy group of 4-diphosphocytidyl-2C-methyl-D-erythritol.</text>
</comment>
<evidence type="ECO:0000313" key="8">
    <source>
        <dbReference type="EMBL" id="PIP16786.1"/>
    </source>
</evidence>
<dbReference type="NCBIfam" id="TIGR00154">
    <property type="entry name" value="ispE"/>
    <property type="match status" value="1"/>
</dbReference>
<keyword evidence="4 6" id="KW-0418">Kinase</keyword>
<dbReference type="EMBL" id="PCRF01000003">
    <property type="protein sequence ID" value="PIP16786.1"/>
    <property type="molecule type" value="Genomic_DNA"/>
</dbReference>
<feature type="binding site" evidence="6">
    <location>
        <begin position="94"/>
        <end position="104"/>
    </location>
    <ligand>
        <name>ATP</name>
        <dbReference type="ChEBI" id="CHEBI:30616"/>
    </ligand>
</feature>
<name>A0A2G9YC24_9BACT</name>
<dbReference type="GO" id="GO:0016114">
    <property type="term" value="P:terpenoid biosynthetic process"/>
    <property type="evidence" value="ECO:0007669"/>
    <property type="project" value="UniProtKB-UniRule"/>
</dbReference>
<evidence type="ECO:0000256" key="1">
    <source>
        <dbReference type="ARBA" id="ARBA00017473"/>
    </source>
</evidence>
<dbReference type="UniPathway" id="UPA00056">
    <property type="reaction ID" value="UER00094"/>
</dbReference>
<keyword evidence="5 6" id="KW-0067">ATP-binding</keyword>
<dbReference type="PIRSF" id="PIRSF010376">
    <property type="entry name" value="IspE"/>
    <property type="match status" value="1"/>
</dbReference>
<dbReference type="AlphaFoldDB" id="A0A2G9YC24"/>
<comment type="catalytic activity">
    <reaction evidence="6">
        <text>4-CDP-2-C-methyl-D-erythritol + ATP = 4-CDP-2-C-methyl-D-erythritol 2-phosphate + ADP + H(+)</text>
        <dbReference type="Rhea" id="RHEA:18437"/>
        <dbReference type="ChEBI" id="CHEBI:15378"/>
        <dbReference type="ChEBI" id="CHEBI:30616"/>
        <dbReference type="ChEBI" id="CHEBI:57823"/>
        <dbReference type="ChEBI" id="CHEBI:57919"/>
        <dbReference type="ChEBI" id="CHEBI:456216"/>
        <dbReference type="EC" id="2.7.1.148"/>
    </reaction>
</comment>
<dbReference type="Proteomes" id="UP000230392">
    <property type="component" value="Unassembled WGS sequence"/>
</dbReference>
<dbReference type="GO" id="GO:0005524">
    <property type="term" value="F:ATP binding"/>
    <property type="evidence" value="ECO:0007669"/>
    <property type="project" value="UniProtKB-UniRule"/>
</dbReference>
<dbReference type="GO" id="GO:0050515">
    <property type="term" value="F:4-(cytidine 5'-diphospho)-2-C-methyl-D-erythritol kinase activity"/>
    <property type="evidence" value="ECO:0007669"/>
    <property type="project" value="UniProtKB-UniRule"/>
</dbReference>
<feature type="domain" description="GHMP kinase N-terminal" evidence="7">
    <location>
        <begin position="66"/>
        <end position="142"/>
    </location>
</feature>
<feature type="active site" evidence="6">
    <location>
        <position position="11"/>
    </location>
</feature>
<reference evidence="8 9" key="1">
    <citation type="submission" date="2017-09" db="EMBL/GenBank/DDBJ databases">
        <title>Depth-based differentiation of microbial function through sediment-hosted aquifers and enrichment of novel symbionts in the deep terrestrial subsurface.</title>
        <authorList>
            <person name="Probst A.J."/>
            <person name="Ladd B."/>
            <person name="Jarett J.K."/>
            <person name="Geller-Mcgrath D.E."/>
            <person name="Sieber C.M."/>
            <person name="Emerson J.B."/>
            <person name="Anantharaman K."/>
            <person name="Thomas B.C."/>
            <person name="Malmstrom R."/>
            <person name="Stieglmeier M."/>
            <person name="Klingl A."/>
            <person name="Woyke T."/>
            <person name="Ryan C.M."/>
            <person name="Banfield J.F."/>
        </authorList>
    </citation>
    <scope>NUCLEOTIDE SEQUENCE [LARGE SCALE GENOMIC DNA]</scope>
    <source>
        <strain evidence="8">CG23_combo_of_CG06-09_8_20_14_all_48_7</strain>
    </source>
</reference>
<evidence type="ECO:0000256" key="4">
    <source>
        <dbReference type="ARBA" id="ARBA00022777"/>
    </source>
</evidence>
<organism evidence="8 9">
    <name type="scientific">bacterium (Candidatus Ratteibacteria) CG23_combo_of_CG06-09_8_20_14_all_48_7</name>
    <dbReference type="NCBI Taxonomy" id="2014292"/>
    <lineage>
        <taxon>Bacteria</taxon>
        <taxon>Candidatus Ratteibacteria</taxon>
    </lineage>
</organism>
<dbReference type="PANTHER" id="PTHR43527">
    <property type="entry name" value="4-DIPHOSPHOCYTIDYL-2-C-METHYL-D-ERYTHRITOL KINASE, CHLOROPLASTIC"/>
    <property type="match status" value="1"/>
</dbReference>
<keyword evidence="3 6" id="KW-0547">Nucleotide-binding</keyword>
<dbReference type="InterPro" id="IPR014721">
    <property type="entry name" value="Ribsml_uS5_D2-typ_fold_subgr"/>
</dbReference>
<evidence type="ECO:0000256" key="5">
    <source>
        <dbReference type="ARBA" id="ARBA00022840"/>
    </source>
</evidence>
<accession>A0A2G9YC24</accession>
<evidence type="ECO:0000256" key="6">
    <source>
        <dbReference type="HAMAP-Rule" id="MF_00061"/>
    </source>
</evidence>
<dbReference type="SUPFAM" id="SSF54211">
    <property type="entry name" value="Ribosomal protein S5 domain 2-like"/>
    <property type="match status" value="1"/>
</dbReference>
<keyword evidence="6" id="KW-0414">Isoprene biosynthesis</keyword>
<dbReference type="Gene3D" id="3.30.230.10">
    <property type="match status" value="1"/>
</dbReference>
<dbReference type="InterPro" id="IPR036554">
    <property type="entry name" value="GHMP_kinase_C_sf"/>
</dbReference>
<sequence>MRRLETTAPAKINLFLEVLPKPDGADLHPVDTVIEKIDLCDRLTLRVTPAHLDIKSYIPVLVTPENLVFKAAALLKKTYRIKEGVSISLSKKIPVSAGLGGGSSDAASVLLGLNQLWRIQEPVSRLVPLALGLGSDVPSFLFPGRCLVSGFGEKVKTLSTPTKFQYVLILTGVKISTAAAYRWLDDLTYQCHSSKIMVDALKRGRPELVAQKMFNRFQEVVTKKEKRLRGWEKKLDKNFNHYLLAGSGGAFFAFLTGQEFIPLTSILSLQGRGKGEGDLTGSGFLSEENAGNAVKFLRVSTYGR</sequence>
<comment type="similarity">
    <text evidence="6">Belongs to the GHMP kinase family. IspE subfamily.</text>
</comment>
<proteinExistence type="inferred from homology"/>
<dbReference type="InterPro" id="IPR004424">
    <property type="entry name" value="IspE"/>
</dbReference>
<evidence type="ECO:0000259" key="7">
    <source>
        <dbReference type="Pfam" id="PF00288"/>
    </source>
</evidence>
<evidence type="ECO:0000256" key="3">
    <source>
        <dbReference type="ARBA" id="ARBA00022741"/>
    </source>
</evidence>
<gene>
    <name evidence="6 8" type="primary">ispE</name>
    <name evidence="8" type="ORF">COX46_00065</name>
</gene>
<dbReference type="PANTHER" id="PTHR43527:SF2">
    <property type="entry name" value="4-DIPHOSPHOCYTIDYL-2-C-METHYL-D-ERYTHRITOL KINASE, CHLOROPLASTIC"/>
    <property type="match status" value="1"/>
</dbReference>
<dbReference type="Pfam" id="PF00288">
    <property type="entry name" value="GHMP_kinases_N"/>
    <property type="match status" value="1"/>
</dbReference>
<dbReference type="HAMAP" id="MF_00061">
    <property type="entry name" value="IspE"/>
    <property type="match status" value="1"/>
</dbReference>
<dbReference type="Gene3D" id="3.30.70.890">
    <property type="entry name" value="GHMP kinase, C-terminal domain"/>
    <property type="match status" value="1"/>
</dbReference>
<evidence type="ECO:0000256" key="2">
    <source>
        <dbReference type="ARBA" id="ARBA00022679"/>
    </source>
</evidence>
<dbReference type="EC" id="2.7.1.148" evidence="6"/>
<dbReference type="SUPFAM" id="SSF55060">
    <property type="entry name" value="GHMP Kinase, C-terminal domain"/>
    <property type="match status" value="1"/>
</dbReference>
<dbReference type="InterPro" id="IPR020568">
    <property type="entry name" value="Ribosomal_Su5_D2-typ_SF"/>
</dbReference>
<evidence type="ECO:0000313" key="9">
    <source>
        <dbReference type="Proteomes" id="UP000230392"/>
    </source>
</evidence>
<keyword evidence="2 6" id="KW-0808">Transferase</keyword>
<protein>
    <recommendedName>
        <fullName evidence="1 6">4-diphosphocytidyl-2-C-methyl-D-erythritol kinase</fullName>
        <shortName evidence="6">CMK</shortName>
        <ecNumber evidence="6">2.7.1.148</ecNumber>
    </recommendedName>
    <alternativeName>
        <fullName evidence="6">4-(cytidine-5'-diphospho)-2-C-methyl-D-erythritol kinase</fullName>
    </alternativeName>
</protein>
<comment type="caution">
    <text evidence="8">The sequence shown here is derived from an EMBL/GenBank/DDBJ whole genome shotgun (WGS) entry which is preliminary data.</text>
</comment>
<feature type="active site" evidence="6">
    <location>
        <position position="136"/>
    </location>
</feature>
<dbReference type="InterPro" id="IPR006204">
    <property type="entry name" value="GHMP_kinase_N_dom"/>
</dbReference>
<comment type="pathway">
    <text evidence="6">Isoprenoid biosynthesis; isopentenyl diphosphate biosynthesis via DXP pathway; isopentenyl diphosphate from 1-deoxy-D-xylulose 5-phosphate: step 3/6.</text>
</comment>
<dbReference type="GO" id="GO:0019288">
    <property type="term" value="P:isopentenyl diphosphate biosynthetic process, methylerythritol 4-phosphate pathway"/>
    <property type="evidence" value="ECO:0007669"/>
    <property type="project" value="UniProtKB-UniRule"/>
</dbReference>